<dbReference type="AlphaFoldDB" id="A0A017T0U1"/>
<dbReference type="RefSeq" id="WP_156041340.1">
    <property type="nucleotide sequence ID" value="NZ_ASRX01000065.1"/>
</dbReference>
<evidence type="ECO:0000313" key="5">
    <source>
        <dbReference type="EMBL" id="EYF02166.1"/>
    </source>
</evidence>
<keyword evidence="6" id="KW-1185">Reference proteome</keyword>
<feature type="domain" description="DUF8173" evidence="4">
    <location>
        <begin position="304"/>
        <end position="468"/>
    </location>
</feature>
<sequence>MRTLTSKRWAARMLGGGAAAALSLSFAGVTSAAVKREGEWPSRDKAITLDLDGVPRNEALKRLAGEAGWSVIVNAPAADRVDIHVKGQPAGKVLDLLLADGDYVVHRDGSLLAISRASVAAVPTAALEADSIPAPLLPLGPPAPQGLLGLPAPTQVAGPEAPAQGPSEAVPEGDAAGEAPAAAAAAAHDDDDDDDSDDGEERAAGGEHGKKRNRDRSVVGTNLRIEKDEVVHDVSVVGGSLEVLGNVTGDITIAGGNVTLRNGARVRGDVSTMGGSITVEDGARIDGDIGVRGGSLQRGEKAILAGNVDATTHNEDEEGFSLQRALNDAGDAVTRMAFLFVLGAVLLALAPGRMDTLKVEIAAHPMRSFARGIVGILTGIVMLAAMCITIIGIPFAAVGFLAAILAVFIASCSVLETAGAAVLGHRTRNPYVHLAAGCAGLLVLGALPYVGNIVWAAVLLTGAGALVSTRAAGLVKPRASTAAAAATHPFRSLFG</sequence>
<feature type="transmembrane region" description="Helical" evidence="2">
    <location>
        <begin position="453"/>
        <end position="472"/>
    </location>
</feature>
<gene>
    <name evidence="5" type="ORF">CAP_7377</name>
</gene>
<dbReference type="Pfam" id="PF26514">
    <property type="entry name" value="DUF8173"/>
    <property type="match status" value="1"/>
</dbReference>
<proteinExistence type="predicted"/>
<dbReference type="InterPro" id="IPR011004">
    <property type="entry name" value="Trimer_LpxA-like_sf"/>
</dbReference>
<feature type="transmembrane region" description="Helical" evidence="2">
    <location>
        <begin position="332"/>
        <end position="352"/>
    </location>
</feature>
<evidence type="ECO:0000313" key="6">
    <source>
        <dbReference type="Proteomes" id="UP000019678"/>
    </source>
</evidence>
<organism evidence="5 6">
    <name type="scientific">Chondromyces apiculatus DSM 436</name>
    <dbReference type="NCBI Taxonomy" id="1192034"/>
    <lineage>
        <taxon>Bacteria</taxon>
        <taxon>Pseudomonadati</taxon>
        <taxon>Myxococcota</taxon>
        <taxon>Polyangia</taxon>
        <taxon>Polyangiales</taxon>
        <taxon>Polyangiaceae</taxon>
        <taxon>Chondromyces</taxon>
    </lineage>
</organism>
<feature type="transmembrane region" description="Helical" evidence="2">
    <location>
        <begin position="399"/>
        <end position="423"/>
    </location>
</feature>
<evidence type="ECO:0000256" key="3">
    <source>
        <dbReference type="SAM" id="SignalP"/>
    </source>
</evidence>
<comment type="caution">
    <text evidence="5">The sequence shown here is derived from an EMBL/GenBank/DDBJ whole genome shotgun (WGS) entry which is preliminary data.</text>
</comment>
<evidence type="ECO:0000259" key="4">
    <source>
        <dbReference type="Pfam" id="PF26514"/>
    </source>
</evidence>
<feature type="region of interest" description="Disordered" evidence="1">
    <location>
        <begin position="145"/>
        <end position="215"/>
    </location>
</feature>
<feature type="signal peptide" evidence="3">
    <location>
        <begin position="1"/>
        <end position="32"/>
    </location>
</feature>
<dbReference type="STRING" id="1192034.CAP_7377"/>
<accession>A0A017T0U1</accession>
<dbReference type="EMBL" id="ASRX01000065">
    <property type="protein sequence ID" value="EYF02166.1"/>
    <property type="molecule type" value="Genomic_DNA"/>
</dbReference>
<keyword evidence="2" id="KW-1133">Transmembrane helix</keyword>
<protein>
    <recommendedName>
        <fullName evidence="4">DUF8173 domain-containing protein</fullName>
    </recommendedName>
</protein>
<feature type="compositionally biased region" description="Low complexity" evidence="1">
    <location>
        <begin position="168"/>
        <end position="186"/>
    </location>
</feature>
<dbReference type="SUPFAM" id="SSF51161">
    <property type="entry name" value="Trimeric LpxA-like enzymes"/>
    <property type="match status" value="1"/>
</dbReference>
<evidence type="ECO:0000256" key="1">
    <source>
        <dbReference type="SAM" id="MobiDB-lite"/>
    </source>
</evidence>
<name>A0A017T0U1_9BACT</name>
<keyword evidence="2" id="KW-0812">Transmembrane</keyword>
<dbReference type="OrthoDB" id="5499851at2"/>
<dbReference type="Proteomes" id="UP000019678">
    <property type="component" value="Unassembled WGS sequence"/>
</dbReference>
<keyword evidence="2" id="KW-0472">Membrane</keyword>
<reference evidence="5 6" key="1">
    <citation type="submission" date="2013-05" db="EMBL/GenBank/DDBJ databases">
        <title>Genome assembly of Chondromyces apiculatus DSM 436.</title>
        <authorList>
            <person name="Sharma G."/>
            <person name="Khatri I."/>
            <person name="Kaur C."/>
            <person name="Mayilraj S."/>
            <person name="Subramanian S."/>
        </authorList>
    </citation>
    <scope>NUCLEOTIDE SEQUENCE [LARGE SCALE GENOMIC DNA]</scope>
    <source>
        <strain evidence="5 6">DSM 436</strain>
    </source>
</reference>
<feature type="transmembrane region" description="Helical" evidence="2">
    <location>
        <begin position="373"/>
        <end position="393"/>
    </location>
</feature>
<dbReference type="InterPro" id="IPR058486">
    <property type="entry name" value="DUF8173"/>
</dbReference>
<keyword evidence="3" id="KW-0732">Signal</keyword>
<feature type="compositionally biased region" description="Acidic residues" evidence="1">
    <location>
        <begin position="189"/>
        <end position="200"/>
    </location>
</feature>
<feature type="chain" id="PRO_5001496515" description="DUF8173 domain-containing protein" evidence="3">
    <location>
        <begin position="33"/>
        <end position="495"/>
    </location>
</feature>
<evidence type="ECO:0000256" key="2">
    <source>
        <dbReference type="SAM" id="Phobius"/>
    </source>
</evidence>
<dbReference type="eggNOG" id="COG4796">
    <property type="taxonomic scope" value="Bacteria"/>
</dbReference>
<feature type="transmembrane region" description="Helical" evidence="2">
    <location>
        <begin position="430"/>
        <end position="447"/>
    </location>
</feature>